<dbReference type="Proteomes" id="UP000192393">
    <property type="component" value="Unassembled WGS sequence"/>
</dbReference>
<dbReference type="InterPro" id="IPR057666">
    <property type="entry name" value="DrpA_SLOG"/>
</dbReference>
<dbReference type="EMBL" id="FWXS01000001">
    <property type="protein sequence ID" value="SMC35463.1"/>
    <property type="molecule type" value="Genomic_DNA"/>
</dbReference>
<dbReference type="GO" id="GO:0009294">
    <property type="term" value="P:DNA-mediated transformation"/>
    <property type="evidence" value="ECO:0007669"/>
    <property type="project" value="InterPro"/>
</dbReference>
<accession>A0A1W1YH38</accession>
<protein>
    <submittedName>
        <fullName evidence="4">DNA processing protein</fullName>
    </submittedName>
</protein>
<keyword evidence="5" id="KW-1185">Reference proteome</keyword>
<dbReference type="AlphaFoldDB" id="A0A1W1YH38"/>
<dbReference type="PANTHER" id="PTHR43022:SF1">
    <property type="entry name" value="PROTEIN SMF"/>
    <property type="match status" value="1"/>
</dbReference>
<evidence type="ECO:0000259" key="3">
    <source>
        <dbReference type="Pfam" id="PF17782"/>
    </source>
</evidence>
<sequence>MQMKPNLLHLLALTYIPGMGVANAKKILKVIDDPEIIWQMNEKELNRIFRNKKDFIPHILNQSPLRLAEKEIIFAEKHNIEMILNSSADYPQKLRQCSDAPLVLFKKGKHDFNKNLHIGIVGTRKMTHYGKTFIDNLISDLSTQNITIVSGLAYGCDIIAHQSAIKHDLPTIAVLAHGLNKIAPAAHKKDAESLQKNGALVSEYSTFHKPEPLNFILRNRIIAGLCDAVIVVESDVKGGSLATAMYANSYNREVFAVPGRIDDKYSLGCNHLIQNNQAYLIRNAEDLLNYFNLKLNPKPVQKELFIELNTDEEIIYNFLMKKGKQQIDQLATELEIPTFKLNGILLNLELKGIVKPLSGKFFEIK</sequence>
<dbReference type="Pfam" id="PF17782">
    <property type="entry name" value="WHD_DprA"/>
    <property type="match status" value="1"/>
</dbReference>
<organism evidence="4 5">
    <name type="scientific">Moheibacter sediminis</name>
    <dbReference type="NCBI Taxonomy" id="1434700"/>
    <lineage>
        <taxon>Bacteria</taxon>
        <taxon>Pseudomonadati</taxon>
        <taxon>Bacteroidota</taxon>
        <taxon>Flavobacteriia</taxon>
        <taxon>Flavobacteriales</taxon>
        <taxon>Weeksellaceae</taxon>
        <taxon>Moheibacter</taxon>
    </lineage>
</organism>
<feature type="domain" description="DprA winged helix" evidence="3">
    <location>
        <begin position="323"/>
        <end position="360"/>
    </location>
</feature>
<dbReference type="InterPro" id="IPR003488">
    <property type="entry name" value="DprA"/>
</dbReference>
<dbReference type="NCBIfam" id="TIGR00732">
    <property type="entry name" value="dprA"/>
    <property type="match status" value="1"/>
</dbReference>
<gene>
    <name evidence="4" type="ORF">SAMN06296427_101363</name>
</gene>
<comment type="similarity">
    <text evidence="1">Belongs to the DprA/Smf family.</text>
</comment>
<reference evidence="4 5" key="1">
    <citation type="submission" date="2017-04" db="EMBL/GenBank/DDBJ databases">
        <authorList>
            <person name="Afonso C.L."/>
            <person name="Miller P.J."/>
            <person name="Scott M.A."/>
            <person name="Spackman E."/>
            <person name="Goraichik I."/>
            <person name="Dimitrov K.M."/>
            <person name="Suarez D.L."/>
            <person name="Swayne D.E."/>
        </authorList>
    </citation>
    <scope>NUCLEOTIDE SEQUENCE [LARGE SCALE GENOMIC DNA]</scope>
    <source>
        <strain evidence="4 5">CGMCC 1.12708</strain>
    </source>
</reference>
<dbReference type="STRING" id="1434700.SAMN06296427_101363"/>
<dbReference type="Pfam" id="PF02481">
    <property type="entry name" value="DNA_processg_A"/>
    <property type="match status" value="1"/>
</dbReference>
<dbReference type="PANTHER" id="PTHR43022">
    <property type="entry name" value="PROTEIN SMF"/>
    <property type="match status" value="1"/>
</dbReference>
<feature type="domain" description="Smf/DprA SLOG" evidence="2">
    <location>
        <begin position="82"/>
        <end position="291"/>
    </location>
</feature>
<evidence type="ECO:0000256" key="1">
    <source>
        <dbReference type="ARBA" id="ARBA00006525"/>
    </source>
</evidence>
<name>A0A1W1YH38_9FLAO</name>
<dbReference type="SUPFAM" id="SSF102405">
    <property type="entry name" value="MCP/YpsA-like"/>
    <property type="match status" value="1"/>
</dbReference>
<evidence type="ECO:0000259" key="2">
    <source>
        <dbReference type="Pfam" id="PF02481"/>
    </source>
</evidence>
<proteinExistence type="inferred from homology"/>
<dbReference type="InterPro" id="IPR041614">
    <property type="entry name" value="DprA_WH"/>
</dbReference>
<dbReference type="Gene3D" id="3.40.50.450">
    <property type="match status" value="1"/>
</dbReference>
<evidence type="ECO:0000313" key="4">
    <source>
        <dbReference type="EMBL" id="SMC35463.1"/>
    </source>
</evidence>
<evidence type="ECO:0000313" key="5">
    <source>
        <dbReference type="Proteomes" id="UP000192393"/>
    </source>
</evidence>